<evidence type="ECO:0000313" key="3">
    <source>
        <dbReference type="Proteomes" id="UP001204144"/>
    </source>
</evidence>
<accession>A0AAE3KVB3</accession>
<evidence type="ECO:0000313" key="2">
    <source>
        <dbReference type="EMBL" id="MCP9765938.1"/>
    </source>
</evidence>
<protein>
    <submittedName>
        <fullName evidence="2">Thioredoxin</fullName>
    </submittedName>
</protein>
<dbReference type="AlphaFoldDB" id="A0AAE3KVB3"/>
<sequence length="421" mass="46682">MIFSPMNIFKITSLAGVLLFASCQSKSQNSTSQTTVSTENIDKSQVTWNPSIDDALAQAKASGKLLFVECYSPTCPVCQSIEPFFKKTEVATKYNSSFVNYKLDVGNAEQVKFLNARNIYLPSFPQFLYFDGDGKIVHQAEVTPDVKTIVTAAETALSLDKRAANYKARYDKGDRSLDLLVQLAAYARLTKDTTLAITAADEVFKIYPKDQLNSETSWKLTKKCVTDMENGFAVHWFNNVATAAAFEKKDGHAGNENNILGGIIQSSLYSQRGQNYGTAKLNLVKKYMNLTGAGQYIENVTWEFDTKALIREGKPEQALAIGEKMAAKFGTNGQSLVYIARVFNDFYPNKNYAPKATAWLNKAKGLLKEDKFLAEYYFESAKLNQKAGDLVKAKADAQQARNLASKAQVDLTKFSALIEKL</sequence>
<proteinExistence type="predicted"/>
<dbReference type="InterPro" id="IPR013766">
    <property type="entry name" value="Thioredoxin_domain"/>
</dbReference>
<dbReference type="SUPFAM" id="SSF52833">
    <property type="entry name" value="Thioredoxin-like"/>
    <property type="match status" value="1"/>
</dbReference>
<dbReference type="Proteomes" id="UP001204144">
    <property type="component" value="Unassembled WGS sequence"/>
</dbReference>
<evidence type="ECO:0000259" key="1">
    <source>
        <dbReference type="PROSITE" id="PS51352"/>
    </source>
</evidence>
<dbReference type="Gene3D" id="3.40.30.10">
    <property type="entry name" value="Glutaredoxin"/>
    <property type="match status" value="1"/>
</dbReference>
<reference evidence="2 3" key="1">
    <citation type="submission" date="2018-11" db="EMBL/GenBank/DDBJ databases">
        <title>Novel bacteria species description.</title>
        <authorList>
            <person name="Han J.-H."/>
        </authorList>
    </citation>
    <scope>NUCLEOTIDE SEQUENCE [LARGE SCALE GENOMIC DNA]</scope>
    <source>
        <strain evidence="2 3">KCTC23259</strain>
    </source>
</reference>
<feature type="domain" description="Thioredoxin" evidence="1">
    <location>
        <begin position="27"/>
        <end position="158"/>
    </location>
</feature>
<organism evidence="2 3">
    <name type="scientific">Lacihabitans soyangensis</name>
    <dbReference type="NCBI Taxonomy" id="869394"/>
    <lineage>
        <taxon>Bacteria</taxon>
        <taxon>Pseudomonadati</taxon>
        <taxon>Bacteroidota</taxon>
        <taxon>Cytophagia</taxon>
        <taxon>Cytophagales</taxon>
        <taxon>Leadbetterellaceae</taxon>
        <taxon>Lacihabitans</taxon>
    </lineage>
</organism>
<dbReference type="EMBL" id="RJUF01000194">
    <property type="protein sequence ID" value="MCP9765938.1"/>
    <property type="molecule type" value="Genomic_DNA"/>
</dbReference>
<keyword evidence="3" id="KW-1185">Reference proteome</keyword>
<dbReference type="CDD" id="cd02947">
    <property type="entry name" value="TRX_family"/>
    <property type="match status" value="1"/>
</dbReference>
<gene>
    <name evidence="2" type="ORF">EGI31_23630</name>
</gene>
<name>A0AAE3KVB3_9BACT</name>
<dbReference type="Pfam" id="PF13899">
    <property type="entry name" value="Thioredoxin_7"/>
    <property type="match status" value="1"/>
</dbReference>
<dbReference type="InterPro" id="IPR036249">
    <property type="entry name" value="Thioredoxin-like_sf"/>
</dbReference>
<comment type="caution">
    <text evidence="2">The sequence shown here is derived from an EMBL/GenBank/DDBJ whole genome shotgun (WGS) entry which is preliminary data.</text>
</comment>
<dbReference type="PROSITE" id="PS51352">
    <property type="entry name" value="THIOREDOXIN_2"/>
    <property type="match status" value="1"/>
</dbReference>